<proteinExistence type="predicted"/>
<keyword evidence="2" id="KW-1185">Reference proteome</keyword>
<dbReference type="EMBL" id="JBHTBY010000011">
    <property type="protein sequence ID" value="MFC7321959.1"/>
    <property type="molecule type" value="Genomic_DNA"/>
</dbReference>
<reference evidence="2" key="1">
    <citation type="journal article" date="2019" name="Int. J. Syst. Evol. Microbiol.">
        <title>The Global Catalogue of Microorganisms (GCM) 10K type strain sequencing project: providing services to taxonomists for standard genome sequencing and annotation.</title>
        <authorList>
            <consortium name="The Broad Institute Genomics Platform"/>
            <consortium name="The Broad Institute Genome Sequencing Center for Infectious Disease"/>
            <person name="Wu L."/>
            <person name="Ma J."/>
        </authorList>
    </citation>
    <scope>NUCLEOTIDE SEQUENCE [LARGE SCALE GENOMIC DNA]</scope>
    <source>
        <strain evidence="2">CCUG 73951</strain>
    </source>
</reference>
<dbReference type="RefSeq" id="WP_289215884.1">
    <property type="nucleotide sequence ID" value="NZ_JAPVRC010000004.1"/>
</dbReference>
<evidence type="ECO:0000313" key="2">
    <source>
        <dbReference type="Proteomes" id="UP001596494"/>
    </source>
</evidence>
<evidence type="ECO:0000313" key="1">
    <source>
        <dbReference type="EMBL" id="MFC7321959.1"/>
    </source>
</evidence>
<protein>
    <submittedName>
        <fullName evidence="1">Uncharacterized protein</fullName>
    </submittedName>
</protein>
<gene>
    <name evidence="1" type="ORF">ACFQMN_13815</name>
</gene>
<name>A0ABW2K770_9BACI</name>
<sequence length="70" mass="8123">MNKRVYISSPRVTQALLIDQKINRRATGLVTWIGGDEPETEVERLLKELCEQSDIQATKNGWLFYHAYNN</sequence>
<comment type="caution">
    <text evidence="1">The sequence shown here is derived from an EMBL/GenBank/DDBJ whole genome shotgun (WGS) entry which is preliminary data.</text>
</comment>
<organism evidence="1 2">
    <name type="scientific">Halobacillus campisalis</name>
    <dbReference type="NCBI Taxonomy" id="435909"/>
    <lineage>
        <taxon>Bacteria</taxon>
        <taxon>Bacillati</taxon>
        <taxon>Bacillota</taxon>
        <taxon>Bacilli</taxon>
        <taxon>Bacillales</taxon>
        <taxon>Bacillaceae</taxon>
        <taxon>Halobacillus</taxon>
    </lineage>
</organism>
<accession>A0ABW2K770</accession>
<dbReference type="Proteomes" id="UP001596494">
    <property type="component" value="Unassembled WGS sequence"/>
</dbReference>